<reference evidence="2 3" key="1">
    <citation type="submission" date="2021-01" db="EMBL/GenBank/DDBJ databases">
        <title>Whole genome shotgun sequence of Catellatospora coxensis NBRC 107359.</title>
        <authorList>
            <person name="Komaki H."/>
            <person name="Tamura T."/>
        </authorList>
    </citation>
    <scope>NUCLEOTIDE SEQUENCE [LARGE SCALE GENOMIC DNA]</scope>
    <source>
        <strain evidence="2 3">NBRC 107359</strain>
    </source>
</reference>
<comment type="caution">
    <text evidence="2">The sequence shown here is derived from an EMBL/GenBank/DDBJ whole genome shotgun (WGS) entry which is preliminary data.</text>
</comment>
<dbReference type="RefSeq" id="WP_203692390.1">
    <property type="nucleotide sequence ID" value="NZ_BAAALC010000018.1"/>
</dbReference>
<feature type="domain" description="N-acetyltransferase" evidence="1">
    <location>
        <begin position="1"/>
        <end position="142"/>
    </location>
</feature>
<keyword evidence="3" id="KW-1185">Reference proteome</keyword>
<protein>
    <submittedName>
        <fullName evidence="2">N-acetyltransferase</fullName>
    </submittedName>
</protein>
<evidence type="ECO:0000259" key="1">
    <source>
        <dbReference type="PROSITE" id="PS51186"/>
    </source>
</evidence>
<dbReference type="PANTHER" id="PTHR43233">
    <property type="entry name" value="FAMILY N-ACETYLTRANSFERASE, PUTATIVE (AFU_ORTHOLOGUE AFUA_6G03350)-RELATED"/>
    <property type="match status" value="1"/>
</dbReference>
<name>A0A8J3KTM7_9ACTN</name>
<gene>
    <name evidence="2" type="ORF">Cco03nite_26980</name>
</gene>
<dbReference type="InterPro" id="IPR000182">
    <property type="entry name" value="GNAT_dom"/>
</dbReference>
<organism evidence="2 3">
    <name type="scientific">Catellatospora coxensis</name>
    <dbReference type="NCBI Taxonomy" id="310354"/>
    <lineage>
        <taxon>Bacteria</taxon>
        <taxon>Bacillati</taxon>
        <taxon>Actinomycetota</taxon>
        <taxon>Actinomycetes</taxon>
        <taxon>Micromonosporales</taxon>
        <taxon>Micromonosporaceae</taxon>
        <taxon>Catellatospora</taxon>
    </lineage>
</organism>
<dbReference type="InterPro" id="IPR016181">
    <property type="entry name" value="Acyl_CoA_acyltransferase"/>
</dbReference>
<dbReference type="SUPFAM" id="SSF55729">
    <property type="entry name" value="Acyl-CoA N-acyltransferases (Nat)"/>
    <property type="match status" value="1"/>
</dbReference>
<dbReference type="Proteomes" id="UP000630887">
    <property type="component" value="Unassembled WGS sequence"/>
</dbReference>
<accession>A0A8J3KTM7</accession>
<dbReference type="AlphaFoldDB" id="A0A8J3KTM7"/>
<dbReference type="PANTHER" id="PTHR43233:SF1">
    <property type="entry name" value="FAMILY N-ACETYLTRANSFERASE, PUTATIVE (AFU_ORTHOLOGUE AFUA_6G03350)-RELATED"/>
    <property type="match status" value="1"/>
</dbReference>
<evidence type="ECO:0000313" key="2">
    <source>
        <dbReference type="EMBL" id="GIG05998.1"/>
    </source>
</evidence>
<evidence type="ECO:0000313" key="3">
    <source>
        <dbReference type="Proteomes" id="UP000630887"/>
    </source>
</evidence>
<dbReference type="CDD" id="cd04301">
    <property type="entry name" value="NAT_SF"/>
    <property type="match status" value="1"/>
</dbReference>
<dbReference type="EMBL" id="BONI01000019">
    <property type="protein sequence ID" value="GIG05998.1"/>
    <property type="molecule type" value="Genomic_DNA"/>
</dbReference>
<dbReference type="Pfam" id="PF13508">
    <property type="entry name" value="Acetyltransf_7"/>
    <property type="match status" value="1"/>
</dbReference>
<dbReference type="PROSITE" id="PS51186">
    <property type="entry name" value="GNAT"/>
    <property type="match status" value="1"/>
</dbReference>
<dbReference type="GO" id="GO:0016747">
    <property type="term" value="F:acyltransferase activity, transferring groups other than amino-acyl groups"/>
    <property type="evidence" value="ECO:0007669"/>
    <property type="project" value="InterPro"/>
</dbReference>
<dbReference type="InterPro" id="IPR053144">
    <property type="entry name" value="Acetyltransferase_Butenolide"/>
</dbReference>
<proteinExistence type="predicted"/>
<dbReference type="Gene3D" id="3.40.630.30">
    <property type="match status" value="1"/>
</dbReference>
<sequence length="158" mass="16888">MSYDVIDRLPTLDEFTAVTGAVGWQHAYDVEALPVSLARSLHAVVAVHEGQVVGVGRVIGDGAIYFYLHDIAVLPEHQGRGVGRAIVTALERWIATQAGPRSFVGLFAAGDSMRLYATFGYRAHPDMTGVFRVGPYKGLNGPKAKAPSRRGGAGRSPE</sequence>